<organism evidence="11 12">
    <name type="scientific">Paenibacillus thailandensis</name>
    <dbReference type="NCBI Taxonomy" id="393250"/>
    <lineage>
        <taxon>Bacteria</taxon>
        <taxon>Bacillati</taxon>
        <taxon>Bacillota</taxon>
        <taxon>Bacilli</taxon>
        <taxon>Bacillales</taxon>
        <taxon>Paenibacillaceae</taxon>
        <taxon>Paenibacillus</taxon>
    </lineage>
</organism>
<evidence type="ECO:0000259" key="10">
    <source>
        <dbReference type="Pfam" id="PF25198"/>
    </source>
</evidence>
<keyword evidence="3" id="KW-0309">Germination</keyword>
<evidence type="ECO:0000256" key="6">
    <source>
        <dbReference type="ARBA" id="ARBA00023139"/>
    </source>
</evidence>
<name>A0ABW5QZS8_9BACL</name>
<dbReference type="PANTHER" id="PTHR35789">
    <property type="entry name" value="SPORE GERMINATION PROTEIN B3"/>
    <property type="match status" value="1"/>
</dbReference>
<evidence type="ECO:0000256" key="4">
    <source>
        <dbReference type="ARBA" id="ARBA00022729"/>
    </source>
</evidence>
<dbReference type="Proteomes" id="UP001597493">
    <property type="component" value="Unassembled WGS sequence"/>
</dbReference>
<feature type="domain" description="Spore germination GerAC-like C-terminal" evidence="9">
    <location>
        <begin position="229"/>
        <end position="374"/>
    </location>
</feature>
<feature type="signal peptide" evidence="8">
    <location>
        <begin position="1"/>
        <end position="24"/>
    </location>
</feature>
<gene>
    <name evidence="11" type="ORF">ACFSW5_16380</name>
</gene>
<reference evidence="12" key="1">
    <citation type="journal article" date="2019" name="Int. J. Syst. Evol. Microbiol.">
        <title>The Global Catalogue of Microorganisms (GCM) 10K type strain sequencing project: providing services to taxonomists for standard genome sequencing and annotation.</title>
        <authorList>
            <consortium name="The Broad Institute Genomics Platform"/>
            <consortium name="The Broad Institute Genome Sequencing Center for Infectious Disease"/>
            <person name="Wu L."/>
            <person name="Ma J."/>
        </authorList>
    </citation>
    <scope>NUCLEOTIDE SEQUENCE [LARGE SCALE GENOMIC DNA]</scope>
    <source>
        <strain evidence="12">TISTR 1827</strain>
    </source>
</reference>
<feature type="chain" id="PRO_5045340426" evidence="8">
    <location>
        <begin position="25"/>
        <end position="386"/>
    </location>
</feature>
<keyword evidence="4 8" id="KW-0732">Signal</keyword>
<evidence type="ECO:0000313" key="12">
    <source>
        <dbReference type="Proteomes" id="UP001597493"/>
    </source>
</evidence>
<dbReference type="Pfam" id="PF25198">
    <property type="entry name" value="Spore_GerAC_N"/>
    <property type="match status" value="1"/>
</dbReference>
<comment type="similarity">
    <text evidence="2">Belongs to the GerABKC lipoprotein family.</text>
</comment>
<proteinExistence type="inferred from homology"/>
<evidence type="ECO:0000256" key="7">
    <source>
        <dbReference type="ARBA" id="ARBA00023288"/>
    </source>
</evidence>
<dbReference type="Gene3D" id="3.30.300.210">
    <property type="entry name" value="Nutrient germinant receptor protein C, domain 3"/>
    <property type="match status" value="1"/>
</dbReference>
<keyword evidence="7" id="KW-0449">Lipoprotein</keyword>
<keyword evidence="12" id="KW-1185">Reference proteome</keyword>
<dbReference type="Pfam" id="PF05504">
    <property type="entry name" value="Spore_GerAC"/>
    <property type="match status" value="1"/>
</dbReference>
<protein>
    <submittedName>
        <fullName evidence="11">Ger(X)C family spore germination C-terminal domain-containing protein</fullName>
    </submittedName>
</protein>
<comment type="caution">
    <text evidence="11">The sequence shown here is derived from an EMBL/GenBank/DDBJ whole genome shotgun (WGS) entry which is preliminary data.</text>
</comment>
<evidence type="ECO:0000259" key="9">
    <source>
        <dbReference type="Pfam" id="PF05504"/>
    </source>
</evidence>
<evidence type="ECO:0000256" key="2">
    <source>
        <dbReference type="ARBA" id="ARBA00007886"/>
    </source>
</evidence>
<keyword evidence="6" id="KW-0564">Palmitate</keyword>
<evidence type="ECO:0000256" key="5">
    <source>
        <dbReference type="ARBA" id="ARBA00023136"/>
    </source>
</evidence>
<accession>A0ABW5QZS8</accession>
<feature type="domain" description="Spore germination protein N-terminal" evidence="10">
    <location>
        <begin position="24"/>
        <end position="199"/>
    </location>
</feature>
<evidence type="ECO:0000256" key="8">
    <source>
        <dbReference type="SAM" id="SignalP"/>
    </source>
</evidence>
<dbReference type="InterPro" id="IPR008844">
    <property type="entry name" value="Spore_GerAC-like"/>
</dbReference>
<sequence>MRRRLLLSALCASLCLTLGGCWSANEIQSVNYAKAIGLDYKDGLYHIYIQSLDFASVAKTDASGQANEEPGVWVGHGQGKTLHQAINDLFRASQMEFAWGHVTAIVLSESVLDNAVLTEVIDMFVRFPESRYTAWIYATRTPIDKLFTLSSLFNLSPLDSILHNPVPSYHEESLFPPIQSMALISNQYEQAAAAYLPSIAFNDEFWTRNNKPHDLYYIEGAFYKRKEGAYGYMPRSRLFGFTLMQRRTRRVPLLLDKDGEIAATISIGWPKIKITPVVRGDEVRYRIKADYTGAMFEYLSPMEYEATAKLAEEKVKGYIMSTYRDALKQRIDVYRLEERLYRTNPAAWKRLTRNGKVLPIDERSIEQLDVKVKVIYNGRYKRITRG</sequence>
<evidence type="ECO:0000256" key="1">
    <source>
        <dbReference type="ARBA" id="ARBA00004635"/>
    </source>
</evidence>
<dbReference type="InterPro" id="IPR057336">
    <property type="entry name" value="GerAC_N"/>
</dbReference>
<keyword evidence="5" id="KW-0472">Membrane</keyword>
<dbReference type="RefSeq" id="WP_379275254.1">
    <property type="nucleotide sequence ID" value="NZ_JBHUGT010000023.1"/>
</dbReference>
<evidence type="ECO:0000256" key="3">
    <source>
        <dbReference type="ARBA" id="ARBA00022544"/>
    </source>
</evidence>
<dbReference type="EMBL" id="JBHUMY010000018">
    <property type="protein sequence ID" value="MFD2661833.1"/>
    <property type="molecule type" value="Genomic_DNA"/>
</dbReference>
<dbReference type="InterPro" id="IPR038501">
    <property type="entry name" value="Spore_GerAC_C_sf"/>
</dbReference>
<dbReference type="PROSITE" id="PS51257">
    <property type="entry name" value="PROKAR_LIPOPROTEIN"/>
    <property type="match status" value="1"/>
</dbReference>
<comment type="subcellular location">
    <subcellularLocation>
        <location evidence="1">Membrane</location>
        <topology evidence="1">Lipid-anchor</topology>
    </subcellularLocation>
</comment>
<dbReference type="InterPro" id="IPR046953">
    <property type="entry name" value="Spore_GerAC-like_C"/>
</dbReference>
<dbReference type="PANTHER" id="PTHR35789:SF1">
    <property type="entry name" value="SPORE GERMINATION PROTEIN B3"/>
    <property type="match status" value="1"/>
</dbReference>
<evidence type="ECO:0000313" key="11">
    <source>
        <dbReference type="EMBL" id="MFD2661833.1"/>
    </source>
</evidence>